<keyword evidence="3" id="KW-0732">Signal</keyword>
<dbReference type="InterPro" id="IPR000884">
    <property type="entry name" value="TSP1_rpt"/>
</dbReference>
<dbReference type="OrthoDB" id="6051778at2759"/>
<dbReference type="EMBL" id="UYJE01008586">
    <property type="protein sequence ID" value="VDI65146.1"/>
    <property type="molecule type" value="Genomic_DNA"/>
</dbReference>
<keyword evidence="2" id="KW-0964">Secreted</keyword>
<dbReference type="PROSITE" id="PS50092">
    <property type="entry name" value="TSP1"/>
    <property type="match status" value="2"/>
</dbReference>
<protein>
    <recommendedName>
        <fullName evidence="8">Hemicentin-1</fullName>
    </recommendedName>
</protein>
<dbReference type="SUPFAM" id="SSF56672">
    <property type="entry name" value="DNA/RNA polymerases"/>
    <property type="match status" value="1"/>
</dbReference>
<reference evidence="6" key="1">
    <citation type="submission" date="2018-11" db="EMBL/GenBank/DDBJ databases">
        <authorList>
            <person name="Alioto T."/>
            <person name="Alioto T."/>
        </authorList>
    </citation>
    <scope>NUCLEOTIDE SEQUENCE</scope>
</reference>
<organism evidence="6 7">
    <name type="scientific">Mytilus galloprovincialis</name>
    <name type="common">Mediterranean mussel</name>
    <dbReference type="NCBI Taxonomy" id="29158"/>
    <lineage>
        <taxon>Eukaryota</taxon>
        <taxon>Metazoa</taxon>
        <taxon>Spiralia</taxon>
        <taxon>Lophotrochozoa</taxon>
        <taxon>Mollusca</taxon>
        <taxon>Bivalvia</taxon>
        <taxon>Autobranchia</taxon>
        <taxon>Pteriomorphia</taxon>
        <taxon>Mytilida</taxon>
        <taxon>Mytiloidea</taxon>
        <taxon>Mytilidae</taxon>
        <taxon>Mytilinae</taxon>
        <taxon>Mytilus</taxon>
    </lineage>
</organism>
<evidence type="ECO:0000256" key="4">
    <source>
        <dbReference type="ARBA" id="ARBA00022737"/>
    </source>
</evidence>
<sequence>MEIGADEMDGIGVQKRVAAAGNIVHGNWGGWGAWNRCPVTCGGGRQISNRACNDPSPSDGGSACSGNSKKFRSCSIDECPVHGNWGGWGAWNRCPVTCGGGRQISNRACNDPSPSDGGSACSGNSKKFRNCAIDECPESLGTNESTFGAILTPIIYNKLPSDVRKNITRNRGNDDWNIESLRTAIKREVCVQVAGQSTGPSNKDLESLPTASFIAETFNGKNGKQSRKKCLFCEESHHPNTCKNVKDVEKTNRNCERKKVCFNCFGSHRVAECEETKLPTDRPVHYIPHHPVAKESSTTPIRIVYDCSCKDGRDDPSLNECLESHPPVMNDITGIFMRFRAKKYATTSDLVKAFLQIQLDEKDRDATRFLWLSDPTNTSSPLITYRFKFVLFGATFSQFILSATLLKHFKENPGNFQIHLKMGCMWTTF</sequence>
<dbReference type="InterPro" id="IPR043502">
    <property type="entry name" value="DNA/RNA_pol_sf"/>
</dbReference>
<comment type="caution">
    <text evidence="6">The sequence shown here is derived from an EMBL/GenBank/DDBJ whole genome shotgun (WGS) entry which is preliminary data.</text>
</comment>
<evidence type="ECO:0000313" key="6">
    <source>
        <dbReference type="EMBL" id="VDI65146.1"/>
    </source>
</evidence>
<dbReference type="Proteomes" id="UP000596742">
    <property type="component" value="Unassembled WGS sequence"/>
</dbReference>
<name>A0A8B6GL74_MYTGA</name>
<dbReference type="FunFam" id="2.20.100.10:FF:000001">
    <property type="entry name" value="semaphorin-5A isoform X1"/>
    <property type="match status" value="2"/>
</dbReference>
<keyword evidence="7" id="KW-1185">Reference proteome</keyword>
<evidence type="ECO:0000256" key="1">
    <source>
        <dbReference type="ARBA" id="ARBA00004613"/>
    </source>
</evidence>
<dbReference type="AlphaFoldDB" id="A0A8B6GL74"/>
<dbReference type="PANTHER" id="PTHR22906">
    <property type="entry name" value="PROPERDIN"/>
    <property type="match status" value="1"/>
</dbReference>
<keyword evidence="5" id="KW-1015">Disulfide bond</keyword>
<dbReference type="SUPFAM" id="SSF82895">
    <property type="entry name" value="TSP-1 type 1 repeat"/>
    <property type="match status" value="2"/>
</dbReference>
<evidence type="ECO:0000313" key="7">
    <source>
        <dbReference type="Proteomes" id="UP000596742"/>
    </source>
</evidence>
<dbReference type="Gene3D" id="2.20.100.10">
    <property type="entry name" value="Thrombospondin type-1 (TSP1) repeat"/>
    <property type="match status" value="2"/>
</dbReference>
<comment type="subcellular location">
    <subcellularLocation>
        <location evidence="1">Secreted</location>
    </subcellularLocation>
</comment>
<evidence type="ECO:0000256" key="3">
    <source>
        <dbReference type="ARBA" id="ARBA00022729"/>
    </source>
</evidence>
<evidence type="ECO:0000256" key="2">
    <source>
        <dbReference type="ARBA" id="ARBA00022525"/>
    </source>
</evidence>
<dbReference type="PANTHER" id="PTHR22906:SF43">
    <property type="entry name" value="PROPERDIN"/>
    <property type="match status" value="1"/>
</dbReference>
<keyword evidence="4" id="KW-0677">Repeat</keyword>
<accession>A0A8B6GL74</accession>
<dbReference type="InterPro" id="IPR052065">
    <property type="entry name" value="Compl_asym_regulator"/>
</dbReference>
<dbReference type="SMART" id="SM00209">
    <property type="entry name" value="TSP1"/>
    <property type="match status" value="2"/>
</dbReference>
<evidence type="ECO:0000256" key="5">
    <source>
        <dbReference type="ARBA" id="ARBA00023157"/>
    </source>
</evidence>
<proteinExistence type="predicted"/>
<dbReference type="Pfam" id="PF00090">
    <property type="entry name" value="TSP_1"/>
    <property type="match status" value="2"/>
</dbReference>
<gene>
    <name evidence="6" type="ORF">MGAL_10B035747</name>
</gene>
<evidence type="ECO:0008006" key="8">
    <source>
        <dbReference type="Google" id="ProtNLM"/>
    </source>
</evidence>
<dbReference type="InterPro" id="IPR036383">
    <property type="entry name" value="TSP1_rpt_sf"/>
</dbReference>